<evidence type="ECO:0000313" key="2">
    <source>
        <dbReference type="Proteomes" id="UP000831594"/>
    </source>
</evidence>
<accession>A0AAE9G514</accession>
<dbReference type="Gene3D" id="3.40.50.300">
    <property type="entry name" value="P-loop containing nucleotide triphosphate hydrolases"/>
    <property type="match status" value="1"/>
</dbReference>
<name>A0AAE9G514_9CAUD</name>
<dbReference type="InterPro" id="IPR027417">
    <property type="entry name" value="P-loop_NTPase"/>
</dbReference>
<organism evidence="1 2">
    <name type="scientific">Clostridium phage LPCPA6</name>
    <dbReference type="NCBI Taxonomy" id="2924884"/>
    <lineage>
        <taxon>Viruses</taxon>
        <taxon>Duplodnaviria</taxon>
        <taxon>Heunggongvirae</taxon>
        <taxon>Uroviricota</taxon>
        <taxon>Caudoviricetes</taxon>
        <taxon>Guelinviridae</taxon>
        <taxon>Hzauvirus</taxon>
        <taxon>Hzauvirus LPCPA6</taxon>
    </lineage>
</organism>
<protein>
    <submittedName>
        <fullName evidence="1">Uncharacterized protein</fullName>
    </submittedName>
</protein>
<proteinExistence type="predicted"/>
<evidence type="ECO:0000313" key="1">
    <source>
        <dbReference type="EMBL" id="UNY47185.1"/>
    </source>
</evidence>
<dbReference type="Proteomes" id="UP000831594">
    <property type="component" value="Segment"/>
</dbReference>
<dbReference type="Pfam" id="PF05894">
    <property type="entry name" value="Podovirus_Gp16"/>
    <property type="match status" value="1"/>
</dbReference>
<dbReference type="EMBL" id="OM638104">
    <property type="protein sequence ID" value="UNY47185.1"/>
    <property type="molecule type" value="Genomic_DNA"/>
</dbReference>
<keyword evidence="2" id="KW-1185">Reference proteome</keyword>
<reference evidence="1" key="1">
    <citation type="submission" date="2022-02" db="EMBL/GenBank/DDBJ databases">
        <authorList>
            <person name="Tian F."/>
            <person name="Li J."/>
            <person name="Li F."/>
            <person name="Tong Y."/>
        </authorList>
    </citation>
    <scope>NUCLEOTIDE SEQUENCE</scope>
</reference>
<sequence>MYFSLREYLEKYPNKFYYAFLGGRGTGKSFDIKDNIFKDFKEKGEQAIILRRYVNQIDDIKENYLDDLLKVKYPEEIDNIEYKNDSVLYKGKPFIFFMGLNKKGAKKASAFPYVTKVIYEEFTPQAGETYLKDEYKRLEALLITMDRFEDRITCFLLGNFTTSYNPVFQAMKLYPPLNFGAKENSDMVIIKFPTSEELATKQTNTRLGRVTKRSGTWSYNIGNENLSNEMFNVINKKEFFKITNEKKDRFDPVITCKIEDKKYLRLWQGTNYKLFVDITNKPSHLQCFYDFDNQDENNIHISMVEHITLDTFSYLLKQGRVFFSTIEAKTLALQIFTFNDPI</sequence>
<dbReference type="InterPro" id="IPR008784">
    <property type="entry name" value="Podovirus_Gp16"/>
</dbReference>
<gene>
    <name evidence="1" type="ORF">HHOHNEGG_00008</name>
</gene>